<dbReference type="AlphaFoldDB" id="A0A7W9BC39"/>
<comment type="caution">
    <text evidence="4">The sequence shown here is derived from an EMBL/GenBank/DDBJ whole genome shotgun (WGS) entry which is preliminary data.</text>
</comment>
<accession>A0A7W9BC39</accession>
<organism evidence="4 5">
    <name type="scientific">Sphingomonas aerophila</name>
    <dbReference type="NCBI Taxonomy" id="1344948"/>
    <lineage>
        <taxon>Bacteria</taxon>
        <taxon>Pseudomonadati</taxon>
        <taxon>Pseudomonadota</taxon>
        <taxon>Alphaproteobacteria</taxon>
        <taxon>Sphingomonadales</taxon>
        <taxon>Sphingomonadaceae</taxon>
        <taxon>Sphingomonas</taxon>
    </lineage>
</organism>
<dbReference type="SMART" id="SM00448">
    <property type="entry name" value="REC"/>
    <property type="match status" value="1"/>
</dbReference>
<dbReference type="PANTHER" id="PTHR44591">
    <property type="entry name" value="STRESS RESPONSE REGULATOR PROTEIN 1"/>
    <property type="match status" value="1"/>
</dbReference>
<dbReference type="Pfam" id="PF00072">
    <property type="entry name" value="Response_reg"/>
    <property type="match status" value="1"/>
</dbReference>
<name>A0A7W9BC39_9SPHN</name>
<dbReference type="InterPro" id="IPR011006">
    <property type="entry name" value="CheY-like_superfamily"/>
</dbReference>
<gene>
    <name evidence="4" type="ORF">FHS94_001320</name>
</gene>
<dbReference type="InterPro" id="IPR001789">
    <property type="entry name" value="Sig_transdc_resp-reg_receiver"/>
</dbReference>
<reference evidence="4 5" key="1">
    <citation type="submission" date="2020-08" db="EMBL/GenBank/DDBJ databases">
        <title>Genomic Encyclopedia of Type Strains, Phase IV (KMG-IV): sequencing the most valuable type-strain genomes for metagenomic binning, comparative biology and taxonomic classification.</title>
        <authorList>
            <person name="Goeker M."/>
        </authorList>
    </citation>
    <scope>NUCLEOTIDE SEQUENCE [LARGE SCALE GENOMIC DNA]</scope>
    <source>
        <strain evidence="4 5">DSM 100044</strain>
    </source>
</reference>
<feature type="modified residue" description="4-aspartylphosphate" evidence="2">
    <location>
        <position position="64"/>
    </location>
</feature>
<evidence type="ECO:0000313" key="5">
    <source>
        <dbReference type="Proteomes" id="UP000546200"/>
    </source>
</evidence>
<keyword evidence="5" id="KW-1185">Reference proteome</keyword>
<dbReference type="PANTHER" id="PTHR44591:SF25">
    <property type="entry name" value="CHEMOTAXIS TWO-COMPONENT RESPONSE REGULATOR"/>
    <property type="match status" value="1"/>
</dbReference>
<sequence>MTELEKMPDRPRPSQVVIVDDDDAVRRSLQLLLHWHGYQVRAYAGARAACQSENVEDADWLIADYRLHDGDGLGLLTTLLRRGWRGRALLVTGNPEPDLAARAIQAGFSGLIEKPLHRHELLAALV</sequence>
<dbReference type="InterPro" id="IPR050595">
    <property type="entry name" value="Bact_response_regulator"/>
</dbReference>
<keyword evidence="1 2" id="KW-0597">Phosphoprotein</keyword>
<evidence type="ECO:0000256" key="1">
    <source>
        <dbReference type="ARBA" id="ARBA00022553"/>
    </source>
</evidence>
<evidence type="ECO:0000256" key="2">
    <source>
        <dbReference type="PROSITE-ProRule" id="PRU00169"/>
    </source>
</evidence>
<feature type="domain" description="Response regulatory" evidence="3">
    <location>
        <begin position="15"/>
        <end position="126"/>
    </location>
</feature>
<dbReference type="Proteomes" id="UP000546200">
    <property type="component" value="Unassembled WGS sequence"/>
</dbReference>
<dbReference type="Gene3D" id="3.40.50.2300">
    <property type="match status" value="1"/>
</dbReference>
<evidence type="ECO:0000259" key="3">
    <source>
        <dbReference type="PROSITE" id="PS50110"/>
    </source>
</evidence>
<evidence type="ECO:0000313" key="4">
    <source>
        <dbReference type="EMBL" id="MBB5714489.1"/>
    </source>
</evidence>
<proteinExistence type="predicted"/>
<dbReference type="GO" id="GO:0000160">
    <property type="term" value="P:phosphorelay signal transduction system"/>
    <property type="evidence" value="ECO:0007669"/>
    <property type="project" value="InterPro"/>
</dbReference>
<protein>
    <submittedName>
        <fullName evidence="4">FixJ family two-component response regulator</fullName>
    </submittedName>
</protein>
<dbReference type="PROSITE" id="PS50110">
    <property type="entry name" value="RESPONSE_REGULATORY"/>
    <property type="match status" value="1"/>
</dbReference>
<dbReference type="SUPFAM" id="SSF52172">
    <property type="entry name" value="CheY-like"/>
    <property type="match status" value="1"/>
</dbReference>
<dbReference type="EMBL" id="JACIJK010000003">
    <property type="protein sequence ID" value="MBB5714489.1"/>
    <property type="molecule type" value="Genomic_DNA"/>
</dbReference>